<dbReference type="Gene3D" id="1.10.390.10">
    <property type="entry name" value="Neutral Protease Domain 2"/>
    <property type="match status" value="1"/>
</dbReference>
<comment type="similarity">
    <text evidence="3">Belongs to the peptidase M1 family.</text>
</comment>
<dbReference type="GO" id="GO:0043171">
    <property type="term" value="P:peptide catabolic process"/>
    <property type="evidence" value="ECO:0007669"/>
    <property type="project" value="TreeGrafter"/>
</dbReference>
<sequence>MTSLTKAEASHRTSAISVGGYQVTLDLAGTAEVFRSTTAIRFTAAQPDAEVFFELRPALLHEVTLNGTPLDVALLSDGRFPLTGLAGENELTVVADMPYSRSNEGLHRFTDPADGQVYVYGFPYADQAPRIFACFDQPDLKAPFVFTVTTPEHWQVLSTAEASQTAPGQWKIGPTAPQATYLTTIAAGPYASFTSDHDGIRLGLHCRASLAEAMKADVAELFDVTRRCLDESHRLFGVRYPLPKFDQMFVPEFSVISLDHPGLVLLREQWLFNSAAPDSERETRAVILAHGISLMWMAGLVTNAWWDELWLGQAFADYLAHRIPSEVTRFTGPPTTFAARRKGQAYDADQRPSTHPVSVAGESVAAALLDLDRISYFKGHSALRQLSAAIGDDALRAGLRLFFERHAHGTATYKDFLDALSEAARQDLTHWSDTWLKSANVNTLWPELETADGVITAAAIRQSAPQTHPVLRRHTLDIGLYDAAGTRTALVRTVVDGARTPVPELAGLPEPALLLLNDGDLTYAKIRLDERSQQALPGLLAGLAPINRAMLWCQLLLAVKDGAYPAAAHLALVADMVRVEPELSILTEVLEQARFQVADTLLDPAERPAAVAAIADALRGRLATTGPDAEEALTLFRGLIDFTPDAAELASWLGPVELPAGLALDTDLAWRIRLRLTALGGLGAAEIEAAQAADPGSDGALGALKCRAALPDPAAKEAAWNALLAPGDLSNFEVFALAGGFWQPEQEELTAPYVVRFFEELPAVAGKQGDLVLDLLVKALYPKHSARPETVRLARALLDSGQLPESLRRAAADLTDDLARAAAVR</sequence>
<accession>A0A540VXB9</accession>
<evidence type="ECO:0000313" key="17">
    <source>
        <dbReference type="Proteomes" id="UP000319103"/>
    </source>
</evidence>
<dbReference type="EC" id="3.4.11.2" evidence="4"/>
<evidence type="ECO:0000259" key="14">
    <source>
        <dbReference type="Pfam" id="PF01433"/>
    </source>
</evidence>
<name>A0A540VXB9_9ACTN</name>
<dbReference type="PRINTS" id="PR00756">
    <property type="entry name" value="ALADIPTASE"/>
</dbReference>
<keyword evidence="9 16" id="KW-0378">Hydrolase</keyword>
<dbReference type="InterPro" id="IPR024571">
    <property type="entry name" value="ERAP1-like_C_dom"/>
</dbReference>
<dbReference type="SUPFAM" id="SSF63737">
    <property type="entry name" value="Leukotriene A4 hydrolase N-terminal domain"/>
    <property type="match status" value="1"/>
</dbReference>
<dbReference type="InterPro" id="IPR027268">
    <property type="entry name" value="Peptidase_M4/M1_CTD_sf"/>
</dbReference>
<keyword evidence="10" id="KW-0862">Zinc</keyword>
<evidence type="ECO:0000256" key="13">
    <source>
        <dbReference type="ARBA" id="ARBA00031533"/>
    </source>
</evidence>
<evidence type="ECO:0000256" key="10">
    <source>
        <dbReference type="ARBA" id="ARBA00022833"/>
    </source>
</evidence>
<organism evidence="16 17">
    <name type="scientific">Kitasatospora acidiphila</name>
    <dbReference type="NCBI Taxonomy" id="2567942"/>
    <lineage>
        <taxon>Bacteria</taxon>
        <taxon>Bacillati</taxon>
        <taxon>Actinomycetota</taxon>
        <taxon>Actinomycetes</taxon>
        <taxon>Kitasatosporales</taxon>
        <taxon>Streptomycetaceae</taxon>
        <taxon>Kitasatospora</taxon>
    </lineage>
</organism>
<dbReference type="InterPro" id="IPR050344">
    <property type="entry name" value="Peptidase_M1_aminopeptidases"/>
</dbReference>
<dbReference type="GO" id="GO:0016285">
    <property type="term" value="F:alanyl aminopeptidase activity"/>
    <property type="evidence" value="ECO:0007669"/>
    <property type="project" value="UniProtKB-EC"/>
</dbReference>
<dbReference type="GO" id="GO:0016020">
    <property type="term" value="C:membrane"/>
    <property type="evidence" value="ECO:0007669"/>
    <property type="project" value="TreeGrafter"/>
</dbReference>
<proteinExistence type="inferred from homology"/>
<feature type="domain" description="Peptidase M1 membrane alanine aminopeptidase" evidence="14">
    <location>
        <begin position="222"/>
        <end position="435"/>
    </location>
</feature>
<dbReference type="Pfam" id="PF11838">
    <property type="entry name" value="ERAP1_C"/>
    <property type="match status" value="1"/>
</dbReference>
<evidence type="ECO:0000259" key="15">
    <source>
        <dbReference type="Pfam" id="PF11838"/>
    </source>
</evidence>
<dbReference type="GO" id="GO:0006508">
    <property type="term" value="P:proteolysis"/>
    <property type="evidence" value="ECO:0007669"/>
    <property type="project" value="UniProtKB-KW"/>
</dbReference>
<keyword evidence="8" id="KW-0479">Metal-binding</keyword>
<dbReference type="GO" id="GO:0008270">
    <property type="term" value="F:zinc ion binding"/>
    <property type="evidence" value="ECO:0007669"/>
    <property type="project" value="InterPro"/>
</dbReference>
<dbReference type="InterPro" id="IPR012778">
    <property type="entry name" value="Pept_M1_aminopeptidase"/>
</dbReference>
<dbReference type="GO" id="GO:0005615">
    <property type="term" value="C:extracellular space"/>
    <property type="evidence" value="ECO:0007669"/>
    <property type="project" value="TreeGrafter"/>
</dbReference>
<dbReference type="NCBIfam" id="TIGR02412">
    <property type="entry name" value="pepN_strep_liv"/>
    <property type="match status" value="1"/>
</dbReference>
<dbReference type="GO" id="GO:0005737">
    <property type="term" value="C:cytoplasm"/>
    <property type="evidence" value="ECO:0007669"/>
    <property type="project" value="TreeGrafter"/>
</dbReference>
<evidence type="ECO:0000256" key="3">
    <source>
        <dbReference type="ARBA" id="ARBA00010136"/>
    </source>
</evidence>
<dbReference type="AlphaFoldDB" id="A0A540VXB9"/>
<reference evidence="16 17" key="1">
    <citation type="submission" date="2019-06" db="EMBL/GenBank/DDBJ databases">
        <title>Description of Kitasatospora acidophila sp. nov. isolated from pine grove soil, and reclassification of Streptomyces novaecaesareae to Kitasatospora novaeceasareae comb. nov.</title>
        <authorList>
            <person name="Kim M.J."/>
        </authorList>
    </citation>
    <scope>NUCLEOTIDE SEQUENCE [LARGE SCALE GENOMIC DNA]</scope>
    <source>
        <strain evidence="16 17">MMS16-CNU292</strain>
    </source>
</reference>
<evidence type="ECO:0000313" key="16">
    <source>
        <dbReference type="EMBL" id="TQF01410.1"/>
    </source>
</evidence>
<dbReference type="InterPro" id="IPR042097">
    <property type="entry name" value="Aminopeptidase_N-like_N_sf"/>
</dbReference>
<evidence type="ECO:0000256" key="1">
    <source>
        <dbReference type="ARBA" id="ARBA00000098"/>
    </source>
</evidence>
<dbReference type="OrthoDB" id="100605at2"/>
<dbReference type="Proteomes" id="UP000319103">
    <property type="component" value="Unassembled WGS sequence"/>
</dbReference>
<evidence type="ECO:0000256" key="9">
    <source>
        <dbReference type="ARBA" id="ARBA00022801"/>
    </source>
</evidence>
<dbReference type="CDD" id="cd09602">
    <property type="entry name" value="M1_APN"/>
    <property type="match status" value="1"/>
</dbReference>
<keyword evidence="11" id="KW-0482">Metalloprotease</keyword>
<dbReference type="InterPro" id="IPR001930">
    <property type="entry name" value="Peptidase_M1"/>
</dbReference>
<dbReference type="PANTHER" id="PTHR11533">
    <property type="entry name" value="PROTEASE M1 ZINC METALLOPROTEASE"/>
    <property type="match status" value="1"/>
</dbReference>
<keyword evidence="17" id="KW-1185">Reference proteome</keyword>
<gene>
    <name evidence="16" type="primary">pepN</name>
    <name evidence="16" type="ORF">E6W39_03095</name>
</gene>
<dbReference type="RefSeq" id="WP_141632142.1">
    <property type="nucleotide sequence ID" value="NZ_VIGB01000003.1"/>
</dbReference>
<evidence type="ECO:0000256" key="5">
    <source>
        <dbReference type="ARBA" id="ARBA00015611"/>
    </source>
</evidence>
<evidence type="ECO:0000256" key="6">
    <source>
        <dbReference type="ARBA" id="ARBA00022438"/>
    </source>
</evidence>
<comment type="caution">
    <text evidence="16">The sequence shown here is derived from an EMBL/GenBank/DDBJ whole genome shotgun (WGS) entry which is preliminary data.</text>
</comment>
<dbReference type="Gene3D" id="2.60.40.1730">
    <property type="entry name" value="tricorn interacting facor f3 domain"/>
    <property type="match status" value="1"/>
</dbReference>
<evidence type="ECO:0000256" key="11">
    <source>
        <dbReference type="ARBA" id="ARBA00023049"/>
    </source>
</evidence>
<evidence type="ECO:0000256" key="2">
    <source>
        <dbReference type="ARBA" id="ARBA00001947"/>
    </source>
</evidence>
<dbReference type="SUPFAM" id="SSF55486">
    <property type="entry name" value="Metalloproteases ('zincins'), catalytic domain"/>
    <property type="match status" value="1"/>
</dbReference>
<keyword evidence="6 16" id="KW-0031">Aminopeptidase</keyword>
<evidence type="ECO:0000256" key="4">
    <source>
        <dbReference type="ARBA" id="ARBA00012564"/>
    </source>
</evidence>
<evidence type="ECO:0000256" key="12">
    <source>
        <dbReference type="ARBA" id="ARBA00029811"/>
    </source>
</evidence>
<protein>
    <recommendedName>
        <fullName evidence="5">Aminopeptidase N</fullName>
        <ecNumber evidence="4">3.4.11.2</ecNumber>
    </recommendedName>
    <alternativeName>
        <fullName evidence="12">Alanine aminopeptidase</fullName>
    </alternativeName>
    <alternativeName>
        <fullName evidence="13">Lysyl aminopeptidase</fullName>
    </alternativeName>
</protein>
<comment type="cofactor">
    <cofactor evidence="2">
        <name>Zn(2+)</name>
        <dbReference type="ChEBI" id="CHEBI:29105"/>
    </cofactor>
</comment>
<dbReference type="GO" id="GO:0042277">
    <property type="term" value="F:peptide binding"/>
    <property type="evidence" value="ECO:0007669"/>
    <property type="project" value="TreeGrafter"/>
</dbReference>
<dbReference type="InterPro" id="IPR014782">
    <property type="entry name" value="Peptidase_M1_dom"/>
</dbReference>
<feature type="domain" description="ERAP1-like C-terminal" evidence="15">
    <location>
        <begin position="514"/>
        <end position="818"/>
    </location>
</feature>
<evidence type="ECO:0000256" key="7">
    <source>
        <dbReference type="ARBA" id="ARBA00022670"/>
    </source>
</evidence>
<dbReference type="PANTHER" id="PTHR11533:SF174">
    <property type="entry name" value="PUROMYCIN-SENSITIVE AMINOPEPTIDASE-RELATED"/>
    <property type="match status" value="1"/>
</dbReference>
<dbReference type="Pfam" id="PF01433">
    <property type="entry name" value="Peptidase_M1"/>
    <property type="match status" value="1"/>
</dbReference>
<dbReference type="EMBL" id="VIGB01000003">
    <property type="protein sequence ID" value="TQF01410.1"/>
    <property type="molecule type" value="Genomic_DNA"/>
</dbReference>
<keyword evidence="7" id="KW-0645">Protease</keyword>
<comment type="catalytic activity">
    <reaction evidence="1">
        <text>Release of an N-terminal amino acid, Xaa-|-Yaa- from a peptide, amide or arylamide. Xaa is preferably Ala, but may be most amino acids including Pro (slow action). When a terminal hydrophobic residue is followed by a prolyl residue, the two may be released as an intact Xaa-Pro dipeptide.</text>
        <dbReference type="EC" id="3.4.11.2"/>
    </reaction>
</comment>
<dbReference type="GO" id="GO:0070006">
    <property type="term" value="F:metalloaminopeptidase activity"/>
    <property type="evidence" value="ECO:0007669"/>
    <property type="project" value="TreeGrafter"/>
</dbReference>
<evidence type="ECO:0000256" key="8">
    <source>
        <dbReference type="ARBA" id="ARBA00022723"/>
    </source>
</evidence>